<feature type="compositionally biased region" description="Basic and acidic residues" evidence="1">
    <location>
        <begin position="368"/>
        <end position="381"/>
    </location>
</feature>
<dbReference type="EMBL" id="JAUUTY010001222">
    <property type="protein sequence ID" value="KAK1561249.1"/>
    <property type="molecule type" value="Genomic_DNA"/>
</dbReference>
<dbReference type="Proteomes" id="UP001231189">
    <property type="component" value="Unassembled WGS sequence"/>
</dbReference>
<evidence type="ECO:0000256" key="1">
    <source>
        <dbReference type="SAM" id="MobiDB-lite"/>
    </source>
</evidence>
<evidence type="ECO:0000259" key="2">
    <source>
        <dbReference type="Pfam" id="PF03732"/>
    </source>
</evidence>
<evidence type="ECO:0000313" key="6">
    <source>
        <dbReference type="Proteomes" id="UP001231189"/>
    </source>
</evidence>
<dbReference type="AlphaFoldDB" id="A0AAD8PI70"/>
<dbReference type="PANTHER" id="PTHR34222:SF79">
    <property type="entry name" value="RETROVIRUS-RELATED POL POLYPROTEIN FROM TRANSPOSON TNT 1-94"/>
    <property type="match status" value="1"/>
</dbReference>
<evidence type="ECO:0000313" key="5">
    <source>
        <dbReference type="EMBL" id="KAK1647507.1"/>
    </source>
</evidence>
<dbReference type="Pfam" id="PF03732">
    <property type="entry name" value="Retrotrans_gag"/>
    <property type="match status" value="1"/>
</dbReference>
<proteinExistence type="predicted"/>
<name>A0AAD8PI70_LOLMU</name>
<sequence>MMSDTSKDKSADPSIDKMYEVISKLLEQQQQSRALPEVVNYALETNPVKLSGPSNYISWKRHAQLILSSHGYEYLLADEEGKTESGDTSARQVNDKVLVWLLGSMEPIVRQQVEIMTTVFEVWSALEKQFSGKSNKMQATRIMGELTHLKQGTQSITEYAGEMKRLYRDLHYYHPFQPVDKKDLGIHHEWFESLVAKLFLDGLNEKFNLRRQLIFSETVWPSLDDIISSVLEEETRLAQPKEDYLKYGEDRAALSMRPRHGARPFSKLDKRKQYCDHCRRNGHTKDNCFELHGYPPWWGEKGRSRTWGVQGPSKRHASHVASLQEQPVVDIRDLDEFSSKLRLSEGSPSSQGVSKAESGLIDTSLHPGARDREIVGDWDRA</sequence>
<reference evidence="3" key="1">
    <citation type="submission" date="2023-07" db="EMBL/GenBank/DDBJ databases">
        <title>A chromosome-level genome assembly of Lolium multiflorum.</title>
        <authorList>
            <person name="Chen Y."/>
            <person name="Copetti D."/>
            <person name="Kolliker R."/>
            <person name="Studer B."/>
        </authorList>
    </citation>
    <scope>NUCLEOTIDE SEQUENCE</scope>
    <source>
        <strain evidence="3">02402/16</strain>
        <tissue evidence="3">Leaf</tissue>
    </source>
</reference>
<organism evidence="3 6">
    <name type="scientific">Lolium multiflorum</name>
    <name type="common">Italian ryegrass</name>
    <name type="synonym">Lolium perenne subsp. multiflorum</name>
    <dbReference type="NCBI Taxonomy" id="4521"/>
    <lineage>
        <taxon>Eukaryota</taxon>
        <taxon>Viridiplantae</taxon>
        <taxon>Streptophyta</taxon>
        <taxon>Embryophyta</taxon>
        <taxon>Tracheophyta</taxon>
        <taxon>Spermatophyta</taxon>
        <taxon>Magnoliopsida</taxon>
        <taxon>Liliopsida</taxon>
        <taxon>Poales</taxon>
        <taxon>Poaceae</taxon>
        <taxon>BOP clade</taxon>
        <taxon>Pooideae</taxon>
        <taxon>Poodae</taxon>
        <taxon>Poeae</taxon>
        <taxon>Poeae Chloroplast Group 2 (Poeae type)</taxon>
        <taxon>Loliodinae</taxon>
        <taxon>Loliinae</taxon>
        <taxon>Lolium</taxon>
    </lineage>
</organism>
<protein>
    <recommendedName>
        <fullName evidence="2">Retrotransposon gag domain-containing protein</fullName>
    </recommendedName>
</protein>
<dbReference type="EMBL" id="JAUUTY010000004">
    <property type="protein sequence ID" value="KAK1647507.1"/>
    <property type="molecule type" value="Genomic_DNA"/>
</dbReference>
<keyword evidence="6" id="KW-1185">Reference proteome</keyword>
<dbReference type="PANTHER" id="PTHR34222">
    <property type="entry name" value="GAG_PRE-INTEGRS DOMAIN-CONTAINING PROTEIN"/>
    <property type="match status" value="1"/>
</dbReference>
<gene>
    <name evidence="3" type="ORF">QYE76_016476</name>
    <name evidence="4" type="ORF">QYE76_021679</name>
    <name evidence="5" type="ORF">QYE76_065312</name>
</gene>
<evidence type="ECO:0000313" key="3">
    <source>
        <dbReference type="EMBL" id="KAK1561249.1"/>
    </source>
</evidence>
<feature type="region of interest" description="Disordered" evidence="1">
    <location>
        <begin position="342"/>
        <end position="381"/>
    </location>
</feature>
<feature type="domain" description="Retrotransposon gag" evidence="2">
    <location>
        <begin position="117"/>
        <end position="174"/>
    </location>
</feature>
<dbReference type="InterPro" id="IPR005162">
    <property type="entry name" value="Retrotrans_gag_dom"/>
</dbReference>
<accession>A0AAD8PI70</accession>
<dbReference type="EMBL" id="JAUUTY010000006">
    <property type="protein sequence ID" value="KAK1616162.1"/>
    <property type="molecule type" value="Genomic_DNA"/>
</dbReference>
<comment type="caution">
    <text evidence="3">The sequence shown here is derived from an EMBL/GenBank/DDBJ whole genome shotgun (WGS) entry which is preliminary data.</text>
</comment>
<evidence type="ECO:0000313" key="4">
    <source>
        <dbReference type="EMBL" id="KAK1616162.1"/>
    </source>
</evidence>